<dbReference type="Gene3D" id="3.40.366.10">
    <property type="entry name" value="Malonyl-Coenzyme A Acyl Carrier Protein, domain 2"/>
    <property type="match status" value="1"/>
</dbReference>
<evidence type="ECO:0000259" key="4">
    <source>
        <dbReference type="PROSITE" id="PS52004"/>
    </source>
</evidence>
<evidence type="ECO:0000256" key="1">
    <source>
        <dbReference type="ARBA" id="ARBA00022450"/>
    </source>
</evidence>
<evidence type="ECO:0000256" key="3">
    <source>
        <dbReference type="ARBA" id="ARBA00022679"/>
    </source>
</evidence>
<proteinExistence type="predicted"/>
<dbReference type="Pfam" id="PF16197">
    <property type="entry name" value="KAsynt_C_assoc"/>
    <property type="match status" value="1"/>
</dbReference>
<dbReference type="Pfam" id="PF00109">
    <property type="entry name" value="ketoacyl-synt"/>
    <property type="match status" value="1"/>
</dbReference>
<dbReference type="SUPFAM" id="SSF53901">
    <property type="entry name" value="Thiolase-like"/>
    <property type="match status" value="1"/>
</dbReference>
<dbReference type="SMART" id="SM00825">
    <property type="entry name" value="PKS_KS"/>
    <property type="match status" value="1"/>
</dbReference>
<dbReference type="InterPro" id="IPR014043">
    <property type="entry name" value="Acyl_transferase_dom"/>
</dbReference>
<evidence type="ECO:0000313" key="6">
    <source>
        <dbReference type="Proteomes" id="UP000664781"/>
    </source>
</evidence>
<feature type="domain" description="Ketosynthase family 3 (KS3)" evidence="4">
    <location>
        <begin position="9"/>
        <end position="426"/>
    </location>
</feature>
<dbReference type="PANTHER" id="PTHR43775:SF37">
    <property type="entry name" value="SI:DKEY-61P9.11"/>
    <property type="match status" value="1"/>
</dbReference>
<dbReference type="InterPro" id="IPR001227">
    <property type="entry name" value="Ac_transferase_dom_sf"/>
</dbReference>
<dbReference type="SMART" id="SM00827">
    <property type="entry name" value="PKS_AT"/>
    <property type="match status" value="1"/>
</dbReference>
<dbReference type="Gene3D" id="3.40.47.10">
    <property type="match status" value="1"/>
</dbReference>
<dbReference type="SUPFAM" id="SSF52151">
    <property type="entry name" value="FabD/lysophospholipase-like"/>
    <property type="match status" value="1"/>
</dbReference>
<dbReference type="InterPro" id="IPR014030">
    <property type="entry name" value="Ketoacyl_synth_N"/>
</dbReference>
<dbReference type="InterPro" id="IPR016035">
    <property type="entry name" value="Acyl_Trfase/lysoPLipase"/>
</dbReference>
<dbReference type="EMBL" id="JAFMOF010000004">
    <property type="protein sequence ID" value="MBO0656350.1"/>
    <property type="molecule type" value="Genomic_DNA"/>
</dbReference>
<dbReference type="InterPro" id="IPR016039">
    <property type="entry name" value="Thiolase-like"/>
</dbReference>
<name>A0A939FUM2_9ACTN</name>
<gene>
    <name evidence="5" type="ORF">J1792_27410</name>
</gene>
<dbReference type="GO" id="GO:0004312">
    <property type="term" value="F:fatty acid synthase activity"/>
    <property type="evidence" value="ECO:0007669"/>
    <property type="project" value="TreeGrafter"/>
</dbReference>
<comment type="caution">
    <text evidence="5">The sequence shown here is derived from an EMBL/GenBank/DDBJ whole genome shotgun (WGS) entry which is preliminary data.</text>
</comment>
<dbReference type="PANTHER" id="PTHR43775">
    <property type="entry name" value="FATTY ACID SYNTHASE"/>
    <property type="match status" value="1"/>
</dbReference>
<dbReference type="InterPro" id="IPR050091">
    <property type="entry name" value="PKS_NRPS_Biosynth_Enz"/>
</dbReference>
<sequence>MPEVRAENVEPVAVVGLACRLPGAADPQAFWQLLRNGLDATGEVPEDRWTSADASEVRRGAFLDRVDEFDPGFFAISPREAAAMDPQQRLMLELAWEALEDARVVPAALDGTQTGVFLGAIYDDYARLQQHGGPGTIDRNSMTALHRSIIANRISYFLHAHGPSMVVDAGQSSSLVAVHLACESLRRGESTLALAGGVNLNIAAESTLAAARFGGLSPDGRCYTFDARANGFVRGEGGVLIALKPLSRALADGDRIHCVIEGSAVNNDGGGASLTAPSEQAQRAVLRAAYDNAGIDPAEVGYVELHGSGTPVGDPIEAAALGAVLGTARRTRNPLPVGSVKTNIGHLEAAGGAAGLLKAVLALKHGQVPPSLNFENPHPRIPLDALNLSVQRDLAEFPPSAADGRRIAGVSSFGMGGTNCHVVLAEAPQDAPGENSVQRAADGDALVPVVLSARSGEALRAQAGRLREHLEVRPEVGPVDVAYSLASGRSLFERRAVVVGRGREGLLDGLGALASGEPSGWVVEGGVREGKTVFVFPGQGSQWVGMARGLLESSPVFAAEVQACARELAVHVDWSLLAVLRGEVGAASLERVDVVQPALFAVMVSLAAVWRSVGVVPDAVIGHSQGEIAAAYVAGCCRWRML</sequence>
<dbReference type="Gene3D" id="3.30.70.3290">
    <property type="match status" value="1"/>
</dbReference>
<dbReference type="CDD" id="cd00833">
    <property type="entry name" value="PKS"/>
    <property type="match status" value="1"/>
</dbReference>
<dbReference type="Pfam" id="PF00698">
    <property type="entry name" value="Acyl_transf_1"/>
    <property type="match status" value="1"/>
</dbReference>
<keyword evidence="2" id="KW-0597">Phosphoprotein</keyword>
<evidence type="ECO:0000313" key="5">
    <source>
        <dbReference type="EMBL" id="MBO0656350.1"/>
    </source>
</evidence>
<dbReference type="GO" id="GO:0033068">
    <property type="term" value="P:macrolide biosynthetic process"/>
    <property type="evidence" value="ECO:0007669"/>
    <property type="project" value="UniProtKB-ARBA"/>
</dbReference>
<dbReference type="Proteomes" id="UP000664781">
    <property type="component" value="Unassembled WGS sequence"/>
</dbReference>
<dbReference type="AlphaFoldDB" id="A0A939FUM2"/>
<dbReference type="Pfam" id="PF02801">
    <property type="entry name" value="Ketoacyl-synt_C"/>
    <property type="match status" value="1"/>
</dbReference>
<reference evidence="5" key="1">
    <citation type="submission" date="2021-03" db="EMBL/GenBank/DDBJ databases">
        <title>Streptomyces strains.</title>
        <authorList>
            <person name="Lund M.B."/>
            <person name="Toerring T."/>
        </authorList>
    </citation>
    <scope>NUCLEOTIDE SEQUENCE</scope>
    <source>
        <strain evidence="5">JCM 4242</strain>
    </source>
</reference>
<protein>
    <submittedName>
        <fullName evidence="5">Type I polyketide synthase</fullName>
    </submittedName>
</protein>
<dbReference type="FunFam" id="3.40.47.10:FF:000019">
    <property type="entry name" value="Polyketide synthase type I"/>
    <property type="match status" value="1"/>
</dbReference>
<dbReference type="PROSITE" id="PS52004">
    <property type="entry name" value="KS3_2"/>
    <property type="match status" value="1"/>
</dbReference>
<dbReference type="GO" id="GO:0006633">
    <property type="term" value="P:fatty acid biosynthetic process"/>
    <property type="evidence" value="ECO:0007669"/>
    <property type="project" value="TreeGrafter"/>
</dbReference>
<accession>A0A939FUM2</accession>
<keyword evidence="3" id="KW-0808">Transferase</keyword>
<dbReference type="InterPro" id="IPR020841">
    <property type="entry name" value="PKS_Beta-ketoAc_synthase_dom"/>
</dbReference>
<evidence type="ECO:0000256" key="2">
    <source>
        <dbReference type="ARBA" id="ARBA00022553"/>
    </source>
</evidence>
<dbReference type="InterPro" id="IPR032821">
    <property type="entry name" value="PKS_assoc"/>
</dbReference>
<keyword evidence="1" id="KW-0596">Phosphopantetheine</keyword>
<dbReference type="GO" id="GO:0031177">
    <property type="term" value="F:phosphopantetheine binding"/>
    <property type="evidence" value="ECO:0007669"/>
    <property type="project" value="UniProtKB-ARBA"/>
</dbReference>
<dbReference type="InterPro" id="IPR014031">
    <property type="entry name" value="Ketoacyl_synth_C"/>
</dbReference>
<keyword evidence="6" id="KW-1185">Reference proteome</keyword>
<organism evidence="5 6">
    <name type="scientific">Streptomyces triculaminicus</name>
    <dbReference type="NCBI Taxonomy" id="2816232"/>
    <lineage>
        <taxon>Bacteria</taxon>
        <taxon>Bacillati</taxon>
        <taxon>Actinomycetota</taxon>
        <taxon>Actinomycetes</taxon>
        <taxon>Kitasatosporales</taxon>
        <taxon>Streptomycetaceae</taxon>
        <taxon>Streptomyces</taxon>
    </lineage>
</organism>